<reference evidence="1 2" key="1">
    <citation type="submission" date="2015-03" db="EMBL/GenBank/DDBJ databases">
        <title>Comparative genomics of Pseudomonas insights into diversity of traits involved in vanlence and defense.</title>
        <authorList>
            <person name="Qin Y."/>
        </authorList>
    </citation>
    <scope>NUCLEOTIDE SEQUENCE [LARGE SCALE GENOMIC DNA]</scope>
    <source>
        <strain evidence="1 2">C8</strain>
    </source>
</reference>
<protein>
    <submittedName>
        <fullName evidence="1">Uncharacterized protein</fullName>
    </submittedName>
</protein>
<evidence type="ECO:0000313" key="2">
    <source>
        <dbReference type="Proteomes" id="UP000033588"/>
    </source>
</evidence>
<organism evidence="1 2">
    <name type="scientific">Pseudomonas fluorescens</name>
    <dbReference type="NCBI Taxonomy" id="294"/>
    <lineage>
        <taxon>Bacteria</taxon>
        <taxon>Pseudomonadati</taxon>
        <taxon>Pseudomonadota</taxon>
        <taxon>Gammaproteobacteria</taxon>
        <taxon>Pseudomonadales</taxon>
        <taxon>Pseudomonadaceae</taxon>
        <taxon>Pseudomonas</taxon>
    </lineage>
</organism>
<dbReference type="PATRIC" id="fig|294.132.peg.1688"/>
<dbReference type="AlphaFoldDB" id="A0A0F4TPF9"/>
<proteinExistence type="predicted"/>
<dbReference type="Proteomes" id="UP000033588">
    <property type="component" value="Unassembled WGS sequence"/>
</dbReference>
<dbReference type="OrthoDB" id="7021168at2"/>
<gene>
    <name evidence="1" type="ORF">VC35_14550</name>
</gene>
<evidence type="ECO:0000313" key="1">
    <source>
        <dbReference type="EMBL" id="KJZ45287.1"/>
    </source>
</evidence>
<name>A0A0F4TPF9_PSEFL</name>
<comment type="caution">
    <text evidence="1">The sequence shown here is derived from an EMBL/GenBank/DDBJ whole genome shotgun (WGS) entry which is preliminary data.</text>
</comment>
<dbReference type="EMBL" id="LACC01000017">
    <property type="protein sequence ID" value="KJZ45287.1"/>
    <property type="molecule type" value="Genomic_DNA"/>
</dbReference>
<accession>A0A0F4TPF9</accession>
<sequence>MTSQKFSTKPKTSYYFTVKQNCDELFNADTITVNHHEGEITIEGSKNLFSPNGRAINLIIDSSTPNGEQVFVRGQRLKDVFYLNGGEKNYANEGTFKSYLDIPTKKYWLSFKLKFHNQVDEIEGELEVTG</sequence>
<dbReference type="RefSeq" id="WP_046040998.1">
    <property type="nucleotide sequence ID" value="NZ_LACC01000017.1"/>
</dbReference>